<organism evidence="3 4">
    <name type="scientific">Candidatus Kaiserbacteria bacterium RIFCSPHIGHO2_01_FULL_56_24</name>
    <dbReference type="NCBI Taxonomy" id="1798487"/>
    <lineage>
        <taxon>Bacteria</taxon>
        <taxon>Candidatus Kaiseribacteriota</taxon>
    </lineage>
</organism>
<dbReference type="Proteomes" id="UP000176377">
    <property type="component" value="Unassembled WGS sequence"/>
</dbReference>
<feature type="transmembrane region" description="Helical" evidence="2">
    <location>
        <begin position="20"/>
        <end position="39"/>
    </location>
</feature>
<evidence type="ECO:0000256" key="1">
    <source>
        <dbReference type="SAM" id="Coils"/>
    </source>
</evidence>
<name>A0A1F6DEP8_9BACT</name>
<protein>
    <submittedName>
        <fullName evidence="3">Uncharacterized protein</fullName>
    </submittedName>
</protein>
<feature type="transmembrane region" description="Helical" evidence="2">
    <location>
        <begin position="59"/>
        <end position="82"/>
    </location>
</feature>
<feature type="coiled-coil region" evidence="1">
    <location>
        <begin position="92"/>
        <end position="119"/>
    </location>
</feature>
<keyword evidence="2" id="KW-0812">Transmembrane</keyword>
<reference evidence="3 4" key="1">
    <citation type="journal article" date="2016" name="Nat. Commun.">
        <title>Thousands of microbial genomes shed light on interconnected biogeochemical processes in an aquifer system.</title>
        <authorList>
            <person name="Anantharaman K."/>
            <person name="Brown C.T."/>
            <person name="Hug L.A."/>
            <person name="Sharon I."/>
            <person name="Castelle C.J."/>
            <person name="Probst A.J."/>
            <person name="Thomas B.C."/>
            <person name="Singh A."/>
            <person name="Wilkins M.J."/>
            <person name="Karaoz U."/>
            <person name="Brodie E.L."/>
            <person name="Williams K.H."/>
            <person name="Hubbard S.S."/>
            <person name="Banfield J.F."/>
        </authorList>
    </citation>
    <scope>NUCLEOTIDE SEQUENCE [LARGE SCALE GENOMIC DNA]</scope>
</reference>
<evidence type="ECO:0000313" key="4">
    <source>
        <dbReference type="Proteomes" id="UP000176377"/>
    </source>
</evidence>
<accession>A0A1F6DEP8</accession>
<dbReference type="AlphaFoldDB" id="A0A1F6DEP8"/>
<proteinExistence type="predicted"/>
<gene>
    <name evidence="3" type="ORF">A2765_04390</name>
</gene>
<sequence>MFGRLVSYFDKLEDRIRFRLSRYPILYALVGAIGIVLVWKGVWEVAASFSWLHGAASFLLGTVILLLSGLLVSFFIGDSILISGFRREKKLMEKAESEVHSEKEILDRILARVERIEKELLEPGSSSEKSIE</sequence>
<keyword evidence="2" id="KW-0472">Membrane</keyword>
<comment type="caution">
    <text evidence="3">The sequence shown here is derived from an EMBL/GenBank/DDBJ whole genome shotgun (WGS) entry which is preliminary data.</text>
</comment>
<keyword evidence="1" id="KW-0175">Coiled coil</keyword>
<dbReference type="EMBL" id="MFLA01000016">
    <property type="protein sequence ID" value="OGG59797.1"/>
    <property type="molecule type" value="Genomic_DNA"/>
</dbReference>
<keyword evidence="2" id="KW-1133">Transmembrane helix</keyword>
<evidence type="ECO:0000256" key="2">
    <source>
        <dbReference type="SAM" id="Phobius"/>
    </source>
</evidence>
<evidence type="ECO:0000313" key="3">
    <source>
        <dbReference type="EMBL" id="OGG59797.1"/>
    </source>
</evidence>